<evidence type="ECO:0000256" key="1">
    <source>
        <dbReference type="ARBA" id="ARBA00022723"/>
    </source>
</evidence>
<dbReference type="Proteomes" id="UP001595898">
    <property type="component" value="Unassembled WGS sequence"/>
</dbReference>
<keyword evidence="1" id="KW-0479">Metal-binding</keyword>
<dbReference type="AlphaFoldDB" id="A0ABD5PN12"/>
<keyword evidence="8" id="KW-1185">Reference proteome</keyword>
<evidence type="ECO:0000256" key="3">
    <source>
        <dbReference type="ARBA" id="ARBA00022808"/>
    </source>
</evidence>
<proteinExistence type="inferred from homology"/>
<dbReference type="PROSITE" id="PS51409">
    <property type="entry name" value="ARGINASE_2"/>
    <property type="match status" value="1"/>
</dbReference>
<dbReference type="RefSeq" id="WP_250142731.1">
    <property type="nucleotide sequence ID" value="NZ_JALIQP010000008.1"/>
</dbReference>
<dbReference type="EC" id="3.5.3.8" evidence="5"/>
<gene>
    <name evidence="7" type="primary">hutG</name>
    <name evidence="7" type="ORF">ACFO5R_07815</name>
</gene>
<dbReference type="PANTHER" id="PTHR11358:SF26">
    <property type="entry name" value="GUANIDINO ACID HYDROLASE, MITOCHONDRIAL"/>
    <property type="match status" value="1"/>
</dbReference>
<comment type="caution">
    <text evidence="7">The sequence shown here is derived from an EMBL/GenBank/DDBJ whole genome shotgun (WGS) entry which is preliminary data.</text>
</comment>
<dbReference type="InterPro" id="IPR023696">
    <property type="entry name" value="Ureohydrolase_dom_sf"/>
</dbReference>
<evidence type="ECO:0000313" key="7">
    <source>
        <dbReference type="EMBL" id="MFC4541833.1"/>
    </source>
</evidence>
<evidence type="ECO:0000256" key="2">
    <source>
        <dbReference type="ARBA" id="ARBA00022801"/>
    </source>
</evidence>
<organism evidence="7 8">
    <name type="scientific">Halosolutus amylolyticus</name>
    <dbReference type="NCBI Taxonomy" id="2932267"/>
    <lineage>
        <taxon>Archaea</taxon>
        <taxon>Methanobacteriati</taxon>
        <taxon>Methanobacteriota</taxon>
        <taxon>Stenosarchaea group</taxon>
        <taxon>Halobacteria</taxon>
        <taxon>Halobacteriales</taxon>
        <taxon>Natrialbaceae</taxon>
        <taxon>Halosolutus</taxon>
    </lineage>
</organism>
<keyword evidence="3" id="KW-0369">Histidine metabolism</keyword>
<sequence>MTVNGATFVTHPDWADAGGWNGAARSADPNDELFGHVVADVALDRVDEAGVDAVLVGEPYDGAVIGRRGAREAPVEIRRSLARTKTHHVDGGPVRSIGDLGDLCSLVAADDHERGDDDRPVRAVQTDVRTATDRVHDADPLPVFLGGDNSLTYPNVAPLLDRGSVGVVSLDAHFDVREVRNGAGPSSGTPYRQLFEAGLDRYACLGARHFENSTAYHEFVRERGGEIVTAEEVEDNPVDATMRALDAMDDVDRLYVSVDCDVLDASAAPGVSAPTPGGITSRELFRCLRVLAGDDRLAGVEVVECAPPLDRDGLTVDAAARAVAHALAGYVEGRR</sequence>
<protein>
    <recommendedName>
        <fullName evidence="5">Formimidoylglutamase</fullName>
        <ecNumber evidence="5">3.5.3.8</ecNumber>
    </recommendedName>
</protein>
<name>A0ABD5PN12_9EURY</name>
<accession>A0ABD5PN12</accession>
<dbReference type="GO" id="GO:0019556">
    <property type="term" value="P:L-histidine catabolic process to glutamate and formamide"/>
    <property type="evidence" value="ECO:0007669"/>
    <property type="project" value="UniProtKB-UniRule"/>
</dbReference>
<evidence type="ECO:0000256" key="5">
    <source>
        <dbReference type="NCBIfam" id="TIGR01227"/>
    </source>
</evidence>
<dbReference type="InterPro" id="IPR006035">
    <property type="entry name" value="Ureohydrolase"/>
</dbReference>
<comment type="similarity">
    <text evidence="6">Belongs to the arginase family.</text>
</comment>
<dbReference type="GO" id="GO:0050415">
    <property type="term" value="F:formimidoylglutamase activity"/>
    <property type="evidence" value="ECO:0007669"/>
    <property type="project" value="UniProtKB-UniRule"/>
</dbReference>
<dbReference type="InterPro" id="IPR005923">
    <property type="entry name" value="HutG"/>
</dbReference>
<dbReference type="PIRSF" id="PIRSF036979">
    <property type="entry name" value="Arginase"/>
    <property type="match status" value="1"/>
</dbReference>
<dbReference type="Pfam" id="PF00491">
    <property type="entry name" value="Arginase"/>
    <property type="match status" value="1"/>
</dbReference>
<evidence type="ECO:0000256" key="6">
    <source>
        <dbReference type="PROSITE-ProRule" id="PRU00742"/>
    </source>
</evidence>
<keyword evidence="2 7" id="KW-0378">Hydrolase</keyword>
<dbReference type="Gene3D" id="3.40.800.10">
    <property type="entry name" value="Ureohydrolase domain"/>
    <property type="match status" value="1"/>
</dbReference>
<dbReference type="CDD" id="cd09990">
    <property type="entry name" value="Agmatinase-like"/>
    <property type="match status" value="1"/>
</dbReference>
<keyword evidence="4" id="KW-0464">Manganese</keyword>
<dbReference type="SUPFAM" id="SSF52768">
    <property type="entry name" value="Arginase/deacetylase"/>
    <property type="match status" value="1"/>
</dbReference>
<evidence type="ECO:0000256" key="4">
    <source>
        <dbReference type="ARBA" id="ARBA00023211"/>
    </source>
</evidence>
<dbReference type="GO" id="GO:0046872">
    <property type="term" value="F:metal ion binding"/>
    <property type="evidence" value="ECO:0007669"/>
    <property type="project" value="UniProtKB-KW"/>
</dbReference>
<dbReference type="PANTHER" id="PTHR11358">
    <property type="entry name" value="ARGINASE/AGMATINASE"/>
    <property type="match status" value="1"/>
</dbReference>
<dbReference type="EMBL" id="JBHSFA010000004">
    <property type="protein sequence ID" value="MFC4541833.1"/>
    <property type="molecule type" value="Genomic_DNA"/>
</dbReference>
<dbReference type="NCBIfam" id="TIGR01227">
    <property type="entry name" value="hutG"/>
    <property type="match status" value="1"/>
</dbReference>
<evidence type="ECO:0000313" key="8">
    <source>
        <dbReference type="Proteomes" id="UP001595898"/>
    </source>
</evidence>
<reference evidence="7 8" key="1">
    <citation type="journal article" date="2019" name="Int. J. Syst. Evol. Microbiol.">
        <title>The Global Catalogue of Microorganisms (GCM) 10K type strain sequencing project: providing services to taxonomists for standard genome sequencing and annotation.</title>
        <authorList>
            <consortium name="The Broad Institute Genomics Platform"/>
            <consortium name="The Broad Institute Genome Sequencing Center for Infectious Disease"/>
            <person name="Wu L."/>
            <person name="Ma J."/>
        </authorList>
    </citation>
    <scope>NUCLEOTIDE SEQUENCE [LARGE SCALE GENOMIC DNA]</scope>
    <source>
        <strain evidence="7 8">WLHS5</strain>
    </source>
</reference>